<dbReference type="EMBL" id="CAJZBQ010000056">
    <property type="protein sequence ID" value="CAG9333035.1"/>
    <property type="molecule type" value="Genomic_DNA"/>
</dbReference>
<protein>
    <submittedName>
        <fullName evidence="1">Uncharacterized protein</fullName>
    </submittedName>
</protein>
<sequence>MLGSTSMMMRCHDLMLEDIEKKECRERSGSCSDATRLEVAYNIARYTNTVQALSEMDTTSEKKNQKFISCTCAIM</sequence>
<reference evidence="1" key="1">
    <citation type="submission" date="2021-09" db="EMBL/GenBank/DDBJ databases">
        <authorList>
            <consortium name="AG Swart"/>
            <person name="Singh M."/>
            <person name="Singh A."/>
            <person name="Seah K."/>
            <person name="Emmerich C."/>
        </authorList>
    </citation>
    <scope>NUCLEOTIDE SEQUENCE</scope>
    <source>
        <strain evidence="1">ATCC30299</strain>
    </source>
</reference>
<keyword evidence="2" id="KW-1185">Reference proteome</keyword>
<organism evidence="1 2">
    <name type="scientific">Blepharisma stoltei</name>
    <dbReference type="NCBI Taxonomy" id="1481888"/>
    <lineage>
        <taxon>Eukaryota</taxon>
        <taxon>Sar</taxon>
        <taxon>Alveolata</taxon>
        <taxon>Ciliophora</taxon>
        <taxon>Postciliodesmatophora</taxon>
        <taxon>Heterotrichea</taxon>
        <taxon>Heterotrichida</taxon>
        <taxon>Blepharismidae</taxon>
        <taxon>Blepharisma</taxon>
    </lineage>
</organism>
<name>A0AAU9K0F5_9CILI</name>
<evidence type="ECO:0000313" key="2">
    <source>
        <dbReference type="Proteomes" id="UP001162131"/>
    </source>
</evidence>
<comment type="caution">
    <text evidence="1">The sequence shown here is derived from an EMBL/GenBank/DDBJ whole genome shotgun (WGS) entry which is preliminary data.</text>
</comment>
<proteinExistence type="predicted"/>
<dbReference type="Proteomes" id="UP001162131">
    <property type="component" value="Unassembled WGS sequence"/>
</dbReference>
<dbReference type="AlphaFoldDB" id="A0AAU9K0F5"/>
<gene>
    <name evidence="1" type="ORF">BSTOLATCC_MIC57856</name>
</gene>
<evidence type="ECO:0000313" key="1">
    <source>
        <dbReference type="EMBL" id="CAG9333035.1"/>
    </source>
</evidence>
<accession>A0AAU9K0F5</accession>